<dbReference type="InterPro" id="IPR037185">
    <property type="entry name" value="EmrE-like"/>
</dbReference>
<evidence type="ECO:0000256" key="4">
    <source>
        <dbReference type="ARBA" id="ARBA00022692"/>
    </source>
</evidence>
<dbReference type="InterPro" id="IPR000620">
    <property type="entry name" value="EamA_dom"/>
</dbReference>
<evidence type="ECO:0000256" key="5">
    <source>
        <dbReference type="ARBA" id="ARBA00022989"/>
    </source>
</evidence>
<feature type="transmembrane region" description="Helical" evidence="8">
    <location>
        <begin position="32"/>
        <end position="54"/>
    </location>
</feature>
<feature type="domain" description="EamA" evidence="9">
    <location>
        <begin position="144"/>
        <end position="274"/>
    </location>
</feature>
<evidence type="ECO:0000256" key="1">
    <source>
        <dbReference type="ARBA" id="ARBA00004651"/>
    </source>
</evidence>
<accession>A0A327Z9I8</accession>
<dbReference type="InterPro" id="IPR051258">
    <property type="entry name" value="Diverse_Substrate_Transporter"/>
</dbReference>
<comment type="subcellular location">
    <subcellularLocation>
        <location evidence="1">Cell membrane</location>
        <topology evidence="1">Multi-pass membrane protein</topology>
    </subcellularLocation>
</comment>
<keyword evidence="5 8" id="KW-1133">Transmembrane helix</keyword>
<keyword evidence="4 8" id="KW-0812">Transmembrane</keyword>
<evidence type="ECO:0000256" key="3">
    <source>
        <dbReference type="ARBA" id="ARBA00022475"/>
    </source>
</evidence>
<sequence>MVRRETALVAVTAVWGGTFLVAQHGLTAAGPWSFVGIRFGLAALAVAAISLPALRGITRRELAVGTLIGILLAAGYGLQTVGLQTIPTSTSAFLTALYVPIVPLLQWLITRTAPTAAGWSGIVLAFGGLLLLTGSSITGLRPGFGEIVTVISSVAVAAEIVFISRFAGGVDVRRVTVVQLLVCSLVAFAVRPMAGEPLPASSWTLWGTAAALGVATAVIQVTINWAQRSVSATRATIIYAGEPVWAAVFGRMAGERLTGAGLTGGLLIVAAALISELGKKREPGKKQPPCTTLAVQQTLGK</sequence>
<name>A0A327Z9I8_9ACTN</name>
<proteinExistence type="inferred from homology"/>
<comment type="caution">
    <text evidence="10">The sequence shown here is derived from an EMBL/GenBank/DDBJ whole genome shotgun (WGS) entry which is preliminary data.</text>
</comment>
<feature type="transmembrane region" description="Helical" evidence="8">
    <location>
        <begin position="143"/>
        <end position="163"/>
    </location>
</feature>
<evidence type="ECO:0000256" key="2">
    <source>
        <dbReference type="ARBA" id="ARBA00007362"/>
    </source>
</evidence>
<dbReference type="Pfam" id="PF00892">
    <property type="entry name" value="EamA"/>
    <property type="match status" value="2"/>
</dbReference>
<dbReference type="EMBL" id="QLMJ01000011">
    <property type="protein sequence ID" value="RAK34421.1"/>
    <property type="molecule type" value="Genomic_DNA"/>
</dbReference>
<evidence type="ECO:0000313" key="11">
    <source>
        <dbReference type="Proteomes" id="UP000249341"/>
    </source>
</evidence>
<comment type="similarity">
    <text evidence="2">Belongs to the EamA transporter family.</text>
</comment>
<organism evidence="10 11">
    <name type="scientific">Actinoplanes lutulentus</name>
    <dbReference type="NCBI Taxonomy" id="1287878"/>
    <lineage>
        <taxon>Bacteria</taxon>
        <taxon>Bacillati</taxon>
        <taxon>Actinomycetota</taxon>
        <taxon>Actinomycetes</taxon>
        <taxon>Micromonosporales</taxon>
        <taxon>Micromonosporaceae</taxon>
        <taxon>Actinoplanes</taxon>
    </lineage>
</organism>
<gene>
    <name evidence="10" type="ORF">B0I29_11120</name>
</gene>
<feature type="transmembrane region" description="Helical" evidence="8">
    <location>
        <begin position="7"/>
        <end position="26"/>
    </location>
</feature>
<dbReference type="AlphaFoldDB" id="A0A327Z9I8"/>
<evidence type="ECO:0000256" key="8">
    <source>
        <dbReference type="SAM" id="Phobius"/>
    </source>
</evidence>
<dbReference type="GO" id="GO:0005886">
    <property type="term" value="C:plasma membrane"/>
    <property type="evidence" value="ECO:0007669"/>
    <property type="project" value="UniProtKB-SubCell"/>
</dbReference>
<feature type="transmembrane region" description="Helical" evidence="8">
    <location>
        <begin position="116"/>
        <end position="137"/>
    </location>
</feature>
<evidence type="ECO:0000256" key="7">
    <source>
        <dbReference type="SAM" id="MobiDB-lite"/>
    </source>
</evidence>
<feature type="transmembrane region" description="Helical" evidence="8">
    <location>
        <begin position="175"/>
        <end position="194"/>
    </location>
</feature>
<feature type="region of interest" description="Disordered" evidence="7">
    <location>
        <begin position="280"/>
        <end position="301"/>
    </location>
</feature>
<evidence type="ECO:0000313" key="10">
    <source>
        <dbReference type="EMBL" id="RAK34421.1"/>
    </source>
</evidence>
<keyword evidence="11" id="KW-1185">Reference proteome</keyword>
<feature type="domain" description="EamA" evidence="9">
    <location>
        <begin position="8"/>
        <end position="133"/>
    </location>
</feature>
<dbReference type="SUPFAM" id="SSF103481">
    <property type="entry name" value="Multidrug resistance efflux transporter EmrE"/>
    <property type="match status" value="2"/>
</dbReference>
<protein>
    <submittedName>
        <fullName evidence="10">Threonine/homoserine efflux transporter RhtA</fullName>
    </submittedName>
</protein>
<evidence type="ECO:0000256" key="6">
    <source>
        <dbReference type="ARBA" id="ARBA00023136"/>
    </source>
</evidence>
<dbReference type="Proteomes" id="UP000249341">
    <property type="component" value="Unassembled WGS sequence"/>
</dbReference>
<keyword evidence="3" id="KW-1003">Cell membrane</keyword>
<evidence type="ECO:0000259" key="9">
    <source>
        <dbReference type="Pfam" id="PF00892"/>
    </source>
</evidence>
<dbReference type="PANTHER" id="PTHR42920">
    <property type="entry name" value="OS03G0707200 PROTEIN-RELATED"/>
    <property type="match status" value="1"/>
</dbReference>
<dbReference type="RefSeq" id="WP_181557932.1">
    <property type="nucleotide sequence ID" value="NZ_JACHWI010000011.1"/>
</dbReference>
<feature type="transmembrane region" description="Helical" evidence="8">
    <location>
        <begin position="206"/>
        <end position="225"/>
    </location>
</feature>
<keyword evidence="6 8" id="KW-0472">Membrane</keyword>
<feature type="transmembrane region" description="Helical" evidence="8">
    <location>
        <begin position="61"/>
        <end position="78"/>
    </location>
</feature>
<reference evidence="10 11" key="1">
    <citation type="submission" date="2018-06" db="EMBL/GenBank/DDBJ databases">
        <title>Genomic Encyclopedia of Type Strains, Phase III (KMG-III): the genomes of soil and plant-associated and newly described type strains.</title>
        <authorList>
            <person name="Whitman W."/>
        </authorList>
    </citation>
    <scope>NUCLEOTIDE SEQUENCE [LARGE SCALE GENOMIC DNA]</scope>
    <source>
        <strain evidence="10 11">CGMCC 4.7090</strain>
    </source>
</reference>
<feature type="transmembrane region" description="Helical" evidence="8">
    <location>
        <begin position="260"/>
        <end position="278"/>
    </location>
</feature>
<feature type="transmembrane region" description="Helical" evidence="8">
    <location>
        <begin position="90"/>
        <end position="109"/>
    </location>
</feature>
<dbReference type="PANTHER" id="PTHR42920:SF5">
    <property type="entry name" value="EAMA DOMAIN-CONTAINING PROTEIN"/>
    <property type="match status" value="1"/>
</dbReference>
<feature type="compositionally biased region" description="Polar residues" evidence="7">
    <location>
        <begin position="289"/>
        <end position="301"/>
    </location>
</feature>